<evidence type="ECO:0000313" key="2">
    <source>
        <dbReference type="EMBL" id="CAJ0875624.1"/>
    </source>
</evidence>
<gene>
    <name evidence="2" type="ORF">AMST5_02711</name>
</gene>
<dbReference type="InterPro" id="IPR005325">
    <property type="entry name" value="DUF308_memb"/>
</dbReference>
<feature type="transmembrane region" description="Helical" evidence="1">
    <location>
        <begin position="48"/>
        <end position="68"/>
    </location>
</feature>
<keyword evidence="1" id="KW-1133">Transmembrane helix</keyword>
<dbReference type="EMBL" id="OY288114">
    <property type="protein sequence ID" value="CAJ0875624.1"/>
    <property type="molecule type" value="Genomic_DNA"/>
</dbReference>
<accession>A0AA48M1M4</accession>
<reference evidence="2" key="1">
    <citation type="submission" date="2023-07" db="EMBL/GenBank/DDBJ databases">
        <authorList>
            <person name="Pelsma A.J. K."/>
        </authorList>
    </citation>
    <scope>NUCLEOTIDE SEQUENCE</scope>
</reference>
<dbReference type="GO" id="GO:0005886">
    <property type="term" value="C:plasma membrane"/>
    <property type="evidence" value="ECO:0007669"/>
    <property type="project" value="TreeGrafter"/>
</dbReference>
<evidence type="ECO:0008006" key="3">
    <source>
        <dbReference type="Google" id="ProtNLM"/>
    </source>
</evidence>
<feature type="transmembrane region" description="Helical" evidence="1">
    <location>
        <begin position="80"/>
        <end position="99"/>
    </location>
</feature>
<name>A0AA48M1M4_9ZZZZ</name>
<feature type="transmembrane region" description="Helical" evidence="1">
    <location>
        <begin position="105"/>
        <end position="125"/>
    </location>
</feature>
<evidence type="ECO:0000256" key="1">
    <source>
        <dbReference type="SAM" id="Phobius"/>
    </source>
</evidence>
<dbReference type="PANTHER" id="PTHR34989">
    <property type="entry name" value="PROTEIN HDED"/>
    <property type="match status" value="1"/>
</dbReference>
<feature type="transmembrane region" description="Helical" evidence="1">
    <location>
        <begin position="23"/>
        <end position="42"/>
    </location>
</feature>
<dbReference type="Pfam" id="PF03729">
    <property type="entry name" value="DUF308"/>
    <property type="match status" value="1"/>
</dbReference>
<keyword evidence="1" id="KW-0812">Transmembrane</keyword>
<proteinExistence type="predicted"/>
<dbReference type="AlphaFoldDB" id="A0AA48M1M4"/>
<dbReference type="PANTHER" id="PTHR34989:SF1">
    <property type="entry name" value="PROTEIN HDED"/>
    <property type="match status" value="1"/>
</dbReference>
<protein>
    <recommendedName>
        <fullName evidence="3">HdeD family acid-resistance protein</fullName>
    </recommendedName>
</protein>
<feature type="transmembrane region" description="Helical" evidence="1">
    <location>
        <begin position="137"/>
        <end position="154"/>
    </location>
</feature>
<sequence length="194" mass="20753">MSRAEIFETHPSIEHAAHFRRKWGWIVALGALFIIGGLFALFNALAATLVAIIYIAAAMVVAGGWEIFTAFQIRPWGRALLWGVIGALTLFAGLAAARFPVLAAVSFSAMIGFLLIVGGGLKLLLAWRLRDLGRWELIAVAGALSVVLGALILAEWPISGLYVLGIFLGVNLLFEGVAWVAIGLAARPASRRAY</sequence>
<keyword evidence="1" id="KW-0472">Membrane</keyword>
<dbReference type="InterPro" id="IPR052712">
    <property type="entry name" value="Acid_resist_chaperone_HdeD"/>
</dbReference>
<feature type="transmembrane region" description="Helical" evidence="1">
    <location>
        <begin position="160"/>
        <end position="186"/>
    </location>
</feature>
<organism evidence="2">
    <name type="scientific">freshwater sediment metagenome</name>
    <dbReference type="NCBI Taxonomy" id="556182"/>
    <lineage>
        <taxon>unclassified sequences</taxon>
        <taxon>metagenomes</taxon>
        <taxon>ecological metagenomes</taxon>
    </lineage>
</organism>